<accession>A0A9Q8QVN6</accession>
<proteinExistence type="predicted"/>
<protein>
    <submittedName>
        <fullName evidence="1">Uncharacterized protein</fullName>
    </submittedName>
</protein>
<organism evidence="1 2">
    <name type="scientific">Bifidobacterium longum subsp. longum</name>
    <dbReference type="NCBI Taxonomy" id="1679"/>
    <lineage>
        <taxon>Bacteria</taxon>
        <taxon>Bacillati</taxon>
        <taxon>Actinomycetota</taxon>
        <taxon>Actinomycetes</taxon>
        <taxon>Bifidobacteriales</taxon>
        <taxon>Bifidobacteriaceae</taxon>
        <taxon>Bifidobacterium</taxon>
    </lineage>
</organism>
<name>A0A9Q8QVN6_BIFLL</name>
<dbReference type="EMBL" id="CP049772">
    <property type="protein sequence ID" value="UNL81387.1"/>
    <property type="molecule type" value="Genomic_DNA"/>
</dbReference>
<sequence length="59" mass="6683">MSDEIESVWAERTVYITADCPECGHAYGFLKGTRDDEIIGFVAECQECGTKFRIYGIEE</sequence>
<dbReference type="Proteomes" id="UP000829452">
    <property type="component" value="Chromosome"/>
</dbReference>
<reference evidence="1" key="1">
    <citation type="submission" date="2020-02" db="EMBL/GenBank/DDBJ databases">
        <title>The Isolation and identification of Lactobacillus and Bifidobacterium species from dairy as potential probiotics for calf scour mitigation.</title>
        <authorList>
            <person name="Dhadda K."/>
            <person name="Guan L."/>
            <person name="Chen Y."/>
            <person name="Malmuthuge N."/>
        </authorList>
    </citation>
    <scope>NUCLEOTIDE SEQUENCE</scope>
    <source>
        <strain evidence="1">B1</strain>
    </source>
</reference>
<dbReference type="AlphaFoldDB" id="A0A9Q8QVN6"/>
<dbReference type="RefSeq" id="WP_015713533.1">
    <property type="nucleotide sequence ID" value="NZ_CP049768.1"/>
</dbReference>
<evidence type="ECO:0000313" key="1">
    <source>
        <dbReference type="EMBL" id="UNL81387.1"/>
    </source>
</evidence>
<evidence type="ECO:0000313" key="2">
    <source>
        <dbReference type="Proteomes" id="UP000829452"/>
    </source>
</evidence>
<gene>
    <name evidence="1" type="ORF">G8B11_02960</name>
</gene>